<evidence type="ECO:0000313" key="3">
    <source>
        <dbReference type="Proteomes" id="UP000743370"/>
    </source>
</evidence>
<gene>
    <name evidence="2" type="ORF">HKW66_Vig0120130</name>
</gene>
<protein>
    <submittedName>
        <fullName evidence="2">Uncharacterized protein</fullName>
    </submittedName>
</protein>
<keyword evidence="1" id="KW-1133">Transmembrane helix</keyword>
<comment type="caution">
    <text evidence="2">The sequence shown here is derived from an EMBL/GenBank/DDBJ whole genome shotgun (WGS) entry which is preliminary data.</text>
</comment>
<feature type="transmembrane region" description="Helical" evidence="1">
    <location>
        <begin position="83"/>
        <end position="105"/>
    </location>
</feature>
<evidence type="ECO:0000256" key="1">
    <source>
        <dbReference type="SAM" id="Phobius"/>
    </source>
</evidence>
<evidence type="ECO:0000313" key="2">
    <source>
        <dbReference type="EMBL" id="KAG2384921.1"/>
    </source>
</evidence>
<organism evidence="2 3">
    <name type="scientific">Phaseolus angularis</name>
    <name type="common">Azuki bean</name>
    <name type="synonym">Vigna angularis</name>
    <dbReference type="NCBI Taxonomy" id="3914"/>
    <lineage>
        <taxon>Eukaryota</taxon>
        <taxon>Viridiplantae</taxon>
        <taxon>Streptophyta</taxon>
        <taxon>Embryophyta</taxon>
        <taxon>Tracheophyta</taxon>
        <taxon>Spermatophyta</taxon>
        <taxon>Magnoliopsida</taxon>
        <taxon>eudicotyledons</taxon>
        <taxon>Gunneridae</taxon>
        <taxon>Pentapetalae</taxon>
        <taxon>rosids</taxon>
        <taxon>fabids</taxon>
        <taxon>Fabales</taxon>
        <taxon>Fabaceae</taxon>
        <taxon>Papilionoideae</taxon>
        <taxon>50 kb inversion clade</taxon>
        <taxon>NPAAA clade</taxon>
        <taxon>indigoferoid/millettioid clade</taxon>
        <taxon>Phaseoleae</taxon>
        <taxon>Vigna</taxon>
    </lineage>
</organism>
<dbReference type="AlphaFoldDB" id="A0A8T0JZ62"/>
<accession>A0A8T0JZ62</accession>
<reference evidence="2 3" key="1">
    <citation type="submission" date="2020-05" db="EMBL/GenBank/DDBJ databases">
        <title>Vigna angularis (adzuki bean) Var. LongXiaoDou No. 4 denovo assembly.</title>
        <authorList>
            <person name="Xiang H."/>
        </authorList>
    </citation>
    <scope>NUCLEOTIDE SEQUENCE [LARGE SCALE GENOMIC DNA]</scope>
    <source>
        <tissue evidence="2">Leaf</tissue>
    </source>
</reference>
<proteinExistence type="predicted"/>
<dbReference type="EMBL" id="JABFOF010000008">
    <property type="protein sequence ID" value="KAG2384921.1"/>
    <property type="molecule type" value="Genomic_DNA"/>
</dbReference>
<keyword evidence="1" id="KW-0472">Membrane</keyword>
<sequence length="140" mass="16422">MEALLEAPECVHCEMKEEERNWFEASHEEDEYVAMRSDLDCLSNIKLHKLGVNEDFMMVAQRRRHHGVRRVPAKTKFAMALRFAWINFFFGVRFRIVALVFVAIGDDNLHERLVMAACVRMKLKGKVVEVVEEDKRVVKE</sequence>
<name>A0A8T0JZ62_PHAAN</name>
<keyword evidence="1" id="KW-0812">Transmembrane</keyword>
<dbReference type="Proteomes" id="UP000743370">
    <property type="component" value="Unassembled WGS sequence"/>
</dbReference>